<dbReference type="GO" id="GO:0030145">
    <property type="term" value="F:manganese ion binding"/>
    <property type="evidence" value="ECO:0007669"/>
    <property type="project" value="InterPro"/>
</dbReference>
<evidence type="ECO:0000256" key="2">
    <source>
        <dbReference type="ARBA" id="ARBA00022438"/>
    </source>
</evidence>
<dbReference type="PANTHER" id="PTHR11963">
    <property type="entry name" value="LEUCINE AMINOPEPTIDASE-RELATED"/>
    <property type="match status" value="1"/>
</dbReference>
<keyword evidence="5" id="KW-0464">Manganese</keyword>
<reference evidence="7 8" key="1">
    <citation type="submission" date="2020-08" db="EMBL/GenBank/DDBJ databases">
        <title>Genomic Encyclopedia of Type Strains, Phase IV (KMG-IV): sequencing the most valuable type-strain genomes for metagenomic binning, comparative biology and taxonomic classification.</title>
        <authorList>
            <person name="Goeker M."/>
        </authorList>
    </citation>
    <scope>NUCLEOTIDE SEQUENCE [LARGE SCALE GENOMIC DNA]</scope>
    <source>
        <strain evidence="7 8">DSM 102850</strain>
    </source>
</reference>
<proteinExistence type="inferred from homology"/>
<dbReference type="Pfam" id="PF00883">
    <property type="entry name" value="Peptidase_M17"/>
    <property type="match status" value="1"/>
</dbReference>
<protein>
    <submittedName>
        <fullName evidence="7">Leucyl aminopeptidase</fullName>
        <ecNumber evidence="7">3.4.11.1</ecNumber>
    </submittedName>
</protein>
<evidence type="ECO:0000259" key="6">
    <source>
        <dbReference type="PROSITE" id="PS00631"/>
    </source>
</evidence>
<dbReference type="GO" id="GO:0006508">
    <property type="term" value="P:proteolysis"/>
    <property type="evidence" value="ECO:0007669"/>
    <property type="project" value="UniProtKB-KW"/>
</dbReference>
<dbReference type="GO" id="GO:0005737">
    <property type="term" value="C:cytoplasm"/>
    <property type="evidence" value="ECO:0007669"/>
    <property type="project" value="InterPro"/>
</dbReference>
<evidence type="ECO:0000313" key="7">
    <source>
        <dbReference type="EMBL" id="MBB4657730.1"/>
    </source>
</evidence>
<feature type="domain" description="Cytosol aminopeptidase" evidence="6">
    <location>
        <begin position="291"/>
        <end position="298"/>
    </location>
</feature>
<dbReference type="Gene3D" id="3.40.220.10">
    <property type="entry name" value="Leucine Aminopeptidase, subunit E, domain 1"/>
    <property type="match status" value="1"/>
</dbReference>
<comment type="similarity">
    <text evidence="1">Belongs to the peptidase M17 family.</text>
</comment>
<dbReference type="GO" id="GO:0070006">
    <property type="term" value="F:metalloaminopeptidase activity"/>
    <property type="evidence" value="ECO:0007669"/>
    <property type="project" value="InterPro"/>
</dbReference>
<dbReference type="PROSITE" id="PS00631">
    <property type="entry name" value="CYTOSOL_AP"/>
    <property type="match status" value="1"/>
</dbReference>
<gene>
    <name evidence="7" type="ORF">GGQ59_000230</name>
</gene>
<organism evidence="7 8">
    <name type="scientific">Parvularcula dongshanensis</name>
    <dbReference type="NCBI Taxonomy" id="1173995"/>
    <lineage>
        <taxon>Bacteria</taxon>
        <taxon>Pseudomonadati</taxon>
        <taxon>Pseudomonadota</taxon>
        <taxon>Alphaproteobacteria</taxon>
        <taxon>Parvularculales</taxon>
        <taxon>Parvularculaceae</taxon>
        <taxon>Parvularcula</taxon>
    </lineage>
</organism>
<evidence type="ECO:0000256" key="3">
    <source>
        <dbReference type="ARBA" id="ARBA00022670"/>
    </source>
</evidence>
<dbReference type="CDD" id="cd00433">
    <property type="entry name" value="Peptidase_M17"/>
    <property type="match status" value="1"/>
</dbReference>
<name>A0A840I0V2_9PROT</name>
<dbReference type="Proteomes" id="UP000563524">
    <property type="component" value="Unassembled WGS sequence"/>
</dbReference>
<accession>A0A840I0V2</accession>
<dbReference type="AlphaFoldDB" id="A0A840I0V2"/>
<dbReference type="InterPro" id="IPR048816">
    <property type="entry name" value="Peptidase_M17_N_1"/>
</dbReference>
<dbReference type="RefSeq" id="WP_246408227.1">
    <property type="nucleotide sequence ID" value="NZ_JACHOB010000001.1"/>
</dbReference>
<evidence type="ECO:0000256" key="1">
    <source>
        <dbReference type="ARBA" id="ARBA00009528"/>
    </source>
</evidence>
<dbReference type="InterPro" id="IPR011356">
    <property type="entry name" value="Leucine_aapep/pepB"/>
</dbReference>
<dbReference type="InterPro" id="IPR000819">
    <property type="entry name" value="Peptidase_M17_C"/>
</dbReference>
<keyword evidence="8" id="KW-1185">Reference proteome</keyword>
<dbReference type="PANTHER" id="PTHR11963:SF20">
    <property type="entry name" value="PEPTIDASE B"/>
    <property type="match status" value="1"/>
</dbReference>
<dbReference type="SUPFAM" id="SSF53187">
    <property type="entry name" value="Zn-dependent exopeptidases"/>
    <property type="match status" value="1"/>
</dbReference>
<sequence length="440" mass="46115">MPRLPDCLVAHDHDRYEAAVPLRLVPAAQGSDLGAVAARARFEGGLGQVLALQDEVLVGTGDGSEPLALGAAAAALGEGDYRVEGETGHLDLLAWALGAYRYERYKKGAPVPTLILPAGADTDRLAREVEASYLVRDLVNTPTEDMGPADLEAAARRLAKTYGADIEVTEGAALEEGFPLVHAVGRAAATPPRLLDLRWGESGPSVTLVGKGVCFDTGGLNIKTGKGMGLMKKDMGGAANVLGLATLVMAAGLEVRLRVLVPAVENAVAGNAFRPGDVFCARDGQTVEISNTDAEGRLILADALAYAAEEAPDRIVSFATLTGAARVALGPDLPPIYATDEDFAHAVRRAGDEVADPVWPMPFWSRYQDYLKSPIADVNHAADTPFAGSITAALFLRRFVGTVPYAHLDIYAWTPSARPGRPLGGEAMGMRAVFGVLAAG</sequence>
<dbReference type="EC" id="3.4.11.1" evidence="7"/>
<dbReference type="EMBL" id="JACHOB010000001">
    <property type="protein sequence ID" value="MBB4657730.1"/>
    <property type="molecule type" value="Genomic_DNA"/>
</dbReference>
<evidence type="ECO:0000313" key="8">
    <source>
        <dbReference type="Proteomes" id="UP000563524"/>
    </source>
</evidence>
<dbReference type="PRINTS" id="PR00481">
    <property type="entry name" value="LAMNOPPTDASE"/>
</dbReference>
<dbReference type="Gene3D" id="3.40.630.10">
    <property type="entry name" value="Zn peptidases"/>
    <property type="match status" value="1"/>
</dbReference>
<keyword evidence="4 7" id="KW-0378">Hydrolase</keyword>
<evidence type="ECO:0000256" key="4">
    <source>
        <dbReference type="ARBA" id="ARBA00022801"/>
    </source>
</evidence>
<comment type="caution">
    <text evidence="7">The sequence shown here is derived from an EMBL/GenBank/DDBJ whole genome shotgun (WGS) entry which is preliminary data.</text>
</comment>
<dbReference type="Pfam" id="PF21337">
    <property type="entry name" value="Peptidase_M17_N_1"/>
    <property type="match status" value="1"/>
</dbReference>
<evidence type="ECO:0000256" key="5">
    <source>
        <dbReference type="ARBA" id="ARBA00023211"/>
    </source>
</evidence>
<keyword evidence="2 7" id="KW-0031">Aminopeptidase</keyword>
<dbReference type="InterPro" id="IPR043472">
    <property type="entry name" value="Macro_dom-like"/>
</dbReference>
<keyword evidence="3" id="KW-0645">Protease</keyword>